<reference evidence="2" key="1">
    <citation type="journal article" date="2022" name="Int. J. Mol. Sci.">
        <title>Draft Genome of Tanacetum Coccineum: Genomic Comparison of Closely Related Tanacetum-Family Plants.</title>
        <authorList>
            <person name="Yamashiro T."/>
            <person name="Shiraishi A."/>
            <person name="Nakayama K."/>
            <person name="Satake H."/>
        </authorList>
    </citation>
    <scope>NUCLEOTIDE SEQUENCE</scope>
</reference>
<sequence>MSRDPSLSKVNTYGCGEDSMEYHDDLMDFVPPTPYDSPILGGNTPGSDEGRMELIQELMETCTSLTKRVLALEEEKTTQDRVITILKLRDKRLEKKRNTRTPQPIKRRLFKGRVETSTSKSLVIVEDKGSGEKGSSNADQVSTARLEVSAASVPVNVSAATPSTPPTITIFGDEDLTIAQTLMKMRSKKAKEKEKGVVLIDEEEPPR</sequence>
<reference evidence="2" key="2">
    <citation type="submission" date="2022-01" db="EMBL/GenBank/DDBJ databases">
        <authorList>
            <person name="Yamashiro T."/>
            <person name="Shiraishi A."/>
            <person name="Satake H."/>
            <person name="Nakayama K."/>
        </authorList>
    </citation>
    <scope>NUCLEOTIDE SEQUENCE</scope>
</reference>
<evidence type="ECO:0000256" key="1">
    <source>
        <dbReference type="SAM" id="MobiDB-lite"/>
    </source>
</evidence>
<evidence type="ECO:0000313" key="3">
    <source>
        <dbReference type="Proteomes" id="UP001151760"/>
    </source>
</evidence>
<proteinExistence type="predicted"/>
<accession>A0ABQ5CTR4</accession>
<gene>
    <name evidence="2" type="ORF">Tco_0910137</name>
</gene>
<dbReference type="EMBL" id="BQNB010014576">
    <property type="protein sequence ID" value="GJT29862.1"/>
    <property type="molecule type" value="Genomic_DNA"/>
</dbReference>
<comment type="caution">
    <text evidence="2">The sequence shown here is derived from an EMBL/GenBank/DDBJ whole genome shotgun (WGS) entry which is preliminary data.</text>
</comment>
<protein>
    <submittedName>
        <fullName evidence="2">Uncharacterized protein</fullName>
    </submittedName>
</protein>
<evidence type="ECO:0000313" key="2">
    <source>
        <dbReference type="EMBL" id="GJT29862.1"/>
    </source>
</evidence>
<feature type="region of interest" description="Disordered" evidence="1">
    <location>
        <begin position="187"/>
        <end position="207"/>
    </location>
</feature>
<name>A0ABQ5CTR4_9ASTR</name>
<organism evidence="2 3">
    <name type="scientific">Tanacetum coccineum</name>
    <dbReference type="NCBI Taxonomy" id="301880"/>
    <lineage>
        <taxon>Eukaryota</taxon>
        <taxon>Viridiplantae</taxon>
        <taxon>Streptophyta</taxon>
        <taxon>Embryophyta</taxon>
        <taxon>Tracheophyta</taxon>
        <taxon>Spermatophyta</taxon>
        <taxon>Magnoliopsida</taxon>
        <taxon>eudicotyledons</taxon>
        <taxon>Gunneridae</taxon>
        <taxon>Pentapetalae</taxon>
        <taxon>asterids</taxon>
        <taxon>campanulids</taxon>
        <taxon>Asterales</taxon>
        <taxon>Asteraceae</taxon>
        <taxon>Asteroideae</taxon>
        <taxon>Anthemideae</taxon>
        <taxon>Anthemidinae</taxon>
        <taxon>Tanacetum</taxon>
    </lineage>
</organism>
<dbReference type="Proteomes" id="UP001151760">
    <property type="component" value="Unassembled WGS sequence"/>
</dbReference>
<keyword evidence="3" id="KW-1185">Reference proteome</keyword>